<evidence type="ECO:0008006" key="3">
    <source>
        <dbReference type="Google" id="ProtNLM"/>
    </source>
</evidence>
<dbReference type="Proteomes" id="UP000831532">
    <property type="component" value="Chromosome"/>
</dbReference>
<evidence type="ECO:0000313" key="2">
    <source>
        <dbReference type="Proteomes" id="UP000831532"/>
    </source>
</evidence>
<name>A0ABY4A2F8_9BURK</name>
<organism evidence="1 2">
    <name type="scientific">Massilia violaceinigra</name>
    <dbReference type="NCBI Taxonomy" id="2045208"/>
    <lineage>
        <taxon>Bacteria</taxon>
        <taxon>Pseudomonadati</taxon>
        <taxon>Pseudomonadota</taxon>
        <taxon>Betaproteobacteria</taxon>
        <taxon>Burkholderiales</taxon>
        <taxon>Oxalobacteraceae</taxon>
        <taxon>Telluria group</taxon>
        <taxon>Massilia</taxon>
    </lineage>
</organism>
<protein>
    <recommendedName>
        <fullName evidence="3">Bacterial Ig-like domain-containing protein</fullName>
    </recommendedName>
</protein>
<sequence length="107" mass="11874">MITYTSVDIGECSDPWQRRFDYANDRDEPPSRVSVDVTRRHVDGRLSMNESGNYVVSWSAPTADIDKYKVFAQLFYRNGTRASGPVVVPKAATYGAQTSSALFANSS</sequence>
<proteinExistence type="predicted"/>
<dbReference type="RefSeq" id="WP_243488969.1">
    <property type="nucleotide sequence ID" value="NZ_CP063361.1"/>
</dbReference>
<dbReference type="EMBL" id="CP063361">
    <property type="protein sequence ID" value="UOD27746.1"/>
    <property type="molecule type" value="Genomic_DNA"/>
</dbReference>
<keyword evidence="2" id="KW-1185">Reference proteome</keyword>
<accession>A0ABY4A2F8</accession>
<gene>
    <name evidence="1" type="ORF">INH39_19840</name>
</gene>
<reference evidence="1 2" key="1">
    <citation type="submission" date="2020-10" db="EMBL/GenBank/DDBJ databases">
        <title>Genome analysis of Massilia species.</title>
        <authorList>
            <person name="Jung D.-H."/>
        </authorList>
    </citation>
    <scope>NUCLEOTIDE SEQUENCE [LARGE SCALE GENOMIC DNA]</scope>
    <source>
        <strain evidence="2">sipir</strain>
    </source>
</reference>
<evidence type="ECO:0000313" key="1">
    <source>
        <dbReference type="EMBL" id="UOD27746.1"/>
    </source>
</evidence>